<reference evidence="2" key="1">
    <citation type="submission" date="2019-03" db="EMBL/GenBank/DDBJ databases">
        <title>WGS assembly of Setaria viridis.</title>
        <authorList>
            <person name="Huang P."/>
            <person name="Jenkins J."/>
            <person name="Grimwood J."/>
            <person name="Barry K."/>
            <person name="Healey A."/>
            <person name="Mamidi S."/>
            <person name="Sreedasyam A."/>
            <person name="Shu S."/>
            <person name="Feldman M."/>
            <person name="Wu J."/>
            <person name="Yu Y."/>
            <person name="Chen C."/>
            <person name="Johnson J."/>
            <person name="Rokhsar D."/>
            <person name="Baxter I."/>
            <person name="Schmutz J."/>
            <person name="Brutnell T."/>
            <person name="Kellogg E."/>
        </authorList>
    </citation>
    <scope>NUCLEOTIDE SEQUENCE [LARGE SCALE GENOMIC DNA]</scope>
</reference>
<keyword evidence="3" id="KW-1185">Reference proteome</keyword>
<feature type="non-terminal residue" evidence="2">
    <location>
        <position position="194"/>
    </location>
</feature>
<feature type="compositionally biased region" description="Polar residues" evidence="1">
    <location>
        <begin position="98"/>
        <end position="113"/>
    </location>
</feature>
<dbReference type="Pfam" id="PF10175">
    <property type="entry name" value="MPP6"/>
    <property type="match status" value="1"/>
</dbReference>
<accession>A0A4U6UFJ4</accession>
<dbReference type="PANTHER" id="PTHR13582:SF0">
    <property type="entry name" value="M-PHASE PHOSPHOPROTEIN 6"/>
    <property type="match status" value="1"/>
</dbReference>
<feature type="compositionally biased region" description="Low complexity" evidence="1">
    <location>
        <begin position="164"/>
        <end position="173"/>
    </location>
</feature>
<dbReference type="EMBL" id="CM016556">
    <property type="protein sequence ID" value="TKW13394.1"/>
    <property type="molecule type" value="Genomic_DNA"/>
</dbReference>
<dbReference type="GO" id="GO:0000460">
    <property type="term" value="P:maturation of 5.8S rRNA"/>
    <property type="evidence" value="ECO:0007669"/>
    <property type="project" value="TreeGrafter"/>
</dbReference>
<dbReference type="PANTHER" id="PTHR13582">
    <property type="entry name" value="M-PHASE PHOSPHOPROTEIN 6"/>
    <property type="match status" value="1"/>
</dbReference>
<organism evidence="2 3">
    <name type="scientific">Setaria viridis</name>
    <name type="common">Green bristlegrass</name>
    <name type="synonym">Setaria italica subsp. viridis</name>
    <dbReference type="NCBI Taxonomy" id="4556"/>
    <lineage>
        <taxon>Eukaryota</taxon>
        <taxon>Viridiplantae</taxon>
        <taxon>Streptophyta</taxon>
        <taxon>Embryophyta</taxon>
        <taxon>Tracheophyta</taxon>
        <taxon>Spermatophyta</taxon>
        <taxon>Magnoliopsida</taxon>
        <taxon>Liliopsida</taxon>
        <taxon>Poales</taxon>
        <taxon>Poaceae</taxon>
        <taxon>PACMAD clade</taxon>
        <taxon>Panicoideae</taxon>
        <taxon>Panicodae</taxon>
        <taxon>Paniceae</taxon>
        <taxon>Cenchrinae</taxon>
        <taxon>Setaria</taxon>
    </lineage>
</organism>
<feature type="compositionally biased region" description="Basic and acidic residues" evidence="1">
    <location>
        <begin position="114"/>
        <end position="127"/>
    </location>
</feature>
<dbReference type="InterPro" id="IPR019324">
    <property type="entry name" value="MPP6"/>
</dbReference>
<sequence>MAAKREISSTLRNLKFMQRGAAAQKVEEKAKVEVEVQEEVVVAPSGGFGSSAQVARKCIVIMEGNPHPGAVKGRMSFQNFNPSIDKLNAEARGDCETESASPSNHNQDSANSSRGDEVPASRFRGFDIDSSESISLNELKRKQPELEMETPPSHNNPRKISIDGRSSSQSNGRGSHKSNKREKKLDFNHLRQKK</sequence>
<protein>
    <recommendedName>
        <fullName evidence="4">M-phase phosphoprotein 6</fullName>
    </recommendedName>
</protein>
<evidence type="ECO:0008006" key="4">
    <source>
        <dbReference type="Google" id="ProtNLM"/>
    </source>
</evidence>
<dbReference type="Gramene" id="TKW13394">
    <property type="protein sequence ID" value="TKW13394"/>
    <property type="gene ID" value="SEVIR_5G098200v2"/>
</dbReference>
<dbReference type="OMA" id="ETPPSHN"/>
<name>A0A4U6UFJ4_SETVI</name>
<dbReference type="Proteomes" id="UP000298652">
    <property type="component" value="Chromosome 5"/>
</dbReference>
<gene>
    <name evidence="2" type="ORF">SEVIR_5G098200v2</name>
</gene>
<proteinExistence type="predicted"/>
<feature type="compositionally biased region" description="Basic and acidic residues" evidence="1">
    <location>
        <begin position="183"/>
        <end position="194"/>
    </location>
</feature>
<evidence type="ECO:0000256" key="1">
    <source>
        <dbReference type="SAM" id="MobiDB-lite"/>
    </source>
</evidence>
<feature type="region of interest" description="Disordered" evidence="1">
    <location>
        <begin position="82"/>
        <end position="194"/>
    </location>
</feature>
<evidence type="ECO:0000313" key="2">
    <source>
        <dbReference type="EMBL" id="TKW13394.1"/>
    </source>
</evidence>
<dbReference type="AlphaFoldDB" id="A0A4U6UFJ4"/>
<evidence type="ECO:0000313" key="3">
    <source>
        <dbReference type="Proteomes" id="UP000298652"/>
    </source>
</evidence>